<dbReference type="PANTHER" id="PTHR43651">
    <property type="entry name" value="1,4-ALPHA-GLUCAN-BRANCHING ENZYME"/>
    <property type="match status" value="1"/>
</dbReference>
<keyword evidence="9 14" id="KW-0326">Glycosidase</keyword>
<evidence type="ECO:0000313" key="20">
    <source>
        <dbReference type="Proteomes" id="UP000479293"/>
    </source>
</evidence>
<evidence type="ECO:0000259" key="18">
    <source>
        <dbReference type="SMART" id="SM00642"/>
    </source>
</evidence>
<organism evidence="19 20">
    <name type="scientific">Salmonirosea aquatica</name>
    <dbReference type="NCBI Taxonomy" id="2654236"/>
    <lineage>
        <taxon>Bacteria</taxon>
        <taxon>Pseudomonadati</taxon>
        <taxon>Bacteroidota</taxon>
        <taxon>Cytophagia</taxon>
        <taxon>Cytophagales</taxon>
        <taxon>Spirosomataceae</taxon>
        <taxon>Salmonirosea</taxon>
    </lineage>
</organism>
<evidence type="ECO:0000256" key="16">
    <source>
        <dbReference type="PIRSR" id="PIRSR006337-2"/>
    </source>
</evidence>
<evidence type="ECO:0000256" key="1">
    <source>
        <dbReference type="ARBA" id="ARBA00004496"/>
    </source>
</evidence>
<gene>
    <name evidence="19" type="primary">treZ</name>
    <name evidence="19" type="ORF">GBK04_29045</name>
</gene>
<comment type="similarity">
    <text evidence="3 14">Belongs to the glycosyl hydrolase 13 family.</text>
</comment>
<dbReference type="SUPFAM" id="SSF81296">
    <property type="entry name" value="E set domains"/>
    <property type="match status" value="1"/>
</dbReference>
<evidence type="ECO:0000256" key="15">
    <source>
        <dbReference type="PIRSR" id="PIRSR006337-1"/>
    </source>
</evidence>
<comment type="pathway">
    <text evidence="2 14">Glycan biosynthesis; trehalose biosynthesis.</text>
</comment>
<dbReference type="Gene3D" id="1.10.10.760">
    <property type="entry name" value="E-set domains of sugar-utilizing enzymes"/>
    <property type="match status" value="1"/>
</dbReference>
<keyword evidence="6" id="KW-0963">Cytoplasm</keyword>
<dbReference type="InterPro" id="IPR013783">
    <property type="entry name" value="Ig-like_fold"/>
</dbReference>
<dbReference type="SUPFAM" id="SSF51445">
    <property type="entry name" value="(Trans)glycosidases"/>
    <property type="match status" value="1"/>
</dbReference>
<feature type="binding site" evidence="16">
    <location>
        <begin position="397"/>
        <end position="402"/>
    </location>
    <ligand>
        <name>substrate</name>
    </ligand>
</feature>
<dbReference type="Gene3D" id="2.60.40.10">
    <property type="entry name" value="Immunoglobulins"/>
    <property type="match status" value="1"/>
</dbReference>
<dbReference type="GO" id="GO:0033942">
    <property type="term" value="F:4-alpha-D-(1-&gt;4)-alpha-D-glucanotrehalose trehalohydrolase activity"/>
    <property type="evidence" value="ECO:0007669"/>
    <property type="project" value="UniProtKB-EC"/>
</dbReference>
<evidence type="ECO:0000256" key="3">
    <source>
        <dbReference type="ARBA" id="ARBA00008061"/>
    </source>
</evidence>
<dbReference type="GO" id="GO:0005992">
    <property type="term" value="P:trehalose biosynthetic process"/>
    <property type="evidence" value="ECO:0007669"/>
    <property type="project" value="UniProtKB-UniRule"/>
</dbReference>
<keyword evidence="20" id="KW-1185">Reference proteome</keyword>
<dbReference type="InterPro" id="IPR017853">
    <property type="entry name" value="GH"/>
</dbReference>
<dbReference type="UniPathway" id="UPA00299"/>
<evidence type="ECO:0000256" key="12">
    <source>
        <dbReference type="ARBA" id="ARBA00034013"/>
    </source>
</evidence>
<proteinExistence type="inferred from homology"/>
<reference evidence="19 20" key="1">
    <citation type="submission" date="2019-10" db="EMBL/GenBank/DDBJ databases">
        <title>Draft Genome Sequence of Cytophagaceae sp. SJW1-29.</title>
        <authorList>
            <person name="Choi A."/>
        </authorList>
    </citation>
    <scope>NUCLEOTIDE SEQUENCE [LARGE SCALE GENOMIC DNA]</scope>
    <source>
        <strain evidence="19 20">SJW1-29</strain>
    </source>
</reference>
<feature type="binding site" evidence="16">
    <location>
        <begin position="265"/>
        <end position="270"/>
    </location>
    <ligand>
        <name>substrate</name>
    </ligand>
</feature>
<evidence type="ECO:0000256" key="17">
    <source>
        <dbReference type="PIRSR" id="PIRSR006337-3"/>
    </source>
</evidence>
<evidence type="ECO:0000256" key="6">
    <source>
        <dbReference type="ARBA" id="ARBA00022490"/>
    </source>
</evidence>
<feature type="binding site" evidence="16">
    <location>
        <begin position="329"/>
        <end position="333"/>
    </location>
    <ligand>
        <name>substrate</name>
    </ligand>
</feature>
<evidence type="ECO:0000256" key="8">
    <source>
        <dbReference type="ARBA" id="ARBA00023277"/>
    </source>
</evidence>
<evidence type="ECO:0000256" key="14">
    <source>
        <dbReference type="PIRNR" id="PIRNR006337"/>
    </source>
</evidence>
<evidence type="ECO:0000256" key="2">
    <source>
        <dbReference type="ARBA" id="ARBA00005199"/>
    </source>
</evidence>
<dbReference type="AlphaFoldDB" id="A0A7C9FG38"/>
<evidence type="ECO:0000256" key="7">
    <source>
        <dbReference type="ARBA" id="ARBA00022801"/>
    </source>
</evidence>
<feature type="site" description="Transition state stabilizer" evidence="17">
    <location>
        <position position="398"/>
    </location>
</feature>
<evidence type="ECO:0000256" key="9">
    <source>
        <dbReference type="ARBA" id="ARBA00023295"/>
    </source>
</evidence>
<dbReference type="InterPro" id="IPR014756">
    <property type="entry name" value="Ig_E-set"/>
</dbReference>
<evidence type="ECO:0000313" key="19">
    <source>
        <dbReference type="EMBL" id="MPR37270.1"/>
    </source>
</evidence>
<feature type="domain" description="Glycosyl hydrolase family 13 catalytic" evidence="18">
    <location>
        <begin position="96"/>
        <end position="465"/>
    </location>
</feature>
<accession>A0A7C9FG38</accession>
<dbReference type="InterPro" id="IPR012768">
    <property type="entry name" value="Trehalose_TreZ"/>
</dbReference>
<dbReference type="InterPro" id="IPR044901">
    <property type="entry name" value="Trehalose_TreZ_E-set_sf"/>
</dbReference>
<dbReference type="RefSeq" id="WP_152766632.1">
    <property type="nucleotide sequence ID" value="NZ_WHLY01000004.1"/>
</dbReference>
<dbReference type="PANTHER" id="PTHR43651:SF11">
    <property type="entry name" value="MALTO-OLIGOSYLTREHALOSE TREHALOHYDROLASE"/>
    <property type="match status" value="1"/>
</dbReference>
<dbReference type="CDD" id="cd02853">
    <property type="entry name" value="E_set_MTHase_like_N"/>
    <property type="match status" value="1"/>
</dbReference>
<dbReference type="Pfam" id="PF00128">
    <property type="entry name" value="Alpha-amylase"/>
    <property type="match status" value="1"/>
</dbReference>
<sequence length="616" mass="69540">MLSETHTKARTLGVNFSDEGTASIVLWAPKSSSASVLIEAKQRTITLEKKEYGYWSLETEEVKPGDEYLFVLDDGKEFPDPASLSQPGGVHGLSRAVDLKSFAWTDGDWQNIDLESYLIYEVHTGTYTSEGTFAAMEAKLDYLVDLGITAIEIMPVAQFSGDRNWGYDGVLPFCVQNSYGGAEALQHLVDKCHEKGLAVILDVVFNHIGPEGNNLDHFGHYFTDKYHTPWGNAINFDDAWCDGVRKFFKENALMWFRDFHIDALRLDAVHAIKDFSPVHILKEIKLEVEQLMWETGRLHYLIVELDLNDNRFINPVDQGGYGMDAQWIDEFHHALRVSSGQPGTGYYSDFDGVASLAKSYEDAYVYDGAFSEHRKKKFGIKASGNAGRQFVVFSQNHDHVGNRMLGERSSQLVSPSMQKLMAGAVLVSPYLPLLFMGEEYAEPNPFLYFVSHTDPELAEAVRKGRKKEFSAFHLEGEAPDPMAGETFNNSKLQWDLPDTEPHRTMLGYYKNLIAIRKKYPALNKLNRWNLRVAHDPSRQTLTLIRSHNEQQVVCFMNFSKGSHEAELPDTPGTWHKLLGSSDPQWGGQILMPESVSGRSLLTLPPESFTLYINQNE</sequence>
<dbReference type="SMART" id="SM00642">
    <property type="entry name" value="Aamy"/>
    <property type="match status" value="1"/>
</dbReference>
<keyword evidence="7 14" id="KW-0378">Hydrolase</keyword>
<evidence type="ECO:0000256" key="13">
    <source>
        <dbReference type="NCBIfam" id="TIGR02402"/>
    </source>
</evidence>
<dbReference type="EC" id="3.2.1.141" evidence="4 13"/>
<comment type="subcellular location">
    <subcellularLocation>
        <location evidence="1 15">Cytoplasm</location>
    </subcellularLocation>
</comment>
<dbReference type="InterPro" id="IPR006047">
    <property type="entry name" value="GH13_cat_dom"/>
</dbReference>
<evidence type="ECO:0000256" key="4">
    <source>
        <dbReference type="ARBA" id="ARBA00012268"/>
    </source>
</evidence>
<dbReference type="Proteomes" id="UP000479293">
    <property type="component" value="Unassembled WGS sequence"/>
</dbReference>
<dbReference type="GO" id="GO:0005737">
    <property type="term" value="C:cytoplasm"/>
    <property type="evidence" value="ECO:0007669"/>
    <property type="project" value="UniProtKB-SubCell"/>
</dbReference>
<comment type="catalytic activity">
    <reaction evidence="12 14">
        <text>hydrolysis of (1-&gt;4)-alpha-D-glucosidic linkage in 4-alpha-D-[(1-&gt;4)-alpha-D-glucanosyl]n trehalose to yield trehalose and (1-&gt;4)-alpha-D-glucan.</text>
        <dbReference type="EC" id="3.2.1.141"/>
    </reaction>
</comment>
<dbReference type="CDD" id="cd11325">
    <property type="entry name" value="AmyAc_GTHase"/>
    <property type="match status" value="1"/>
</dbReference>
<comment type="caution">
    <text evidence="19">The sequence shown here is derived from an EMBL/GenBank/DDBJ whole genome shotgun (WGS) entry which is preliminary data.</text>
</comment>
<protein>
    <recommendedName>
        <fullName evidence="5 13">Malto-oligosyltrehalose trehalohydrolase</fullName>
        <shortName evidence="14">MTHase</shortName>
        <ecNumber evidence="4 13">3.2.1.141</ecNumber>
    </recommendedName>
    <alternativeName>
        <fullName evidence="11 14">4-alpha-D-((1-&gt;4)-alpha-D-glucano)trehalose trehalohydrolase</fullName>
    </alternativeName>
    <alternativeName>
        <fullName evidence="10 14">Maltooligosyl trehalose trehalohydrolase</fullName>
    </alternativeName>
</protein>
<dbReference type="EMBL" id="WHLY01000004">
    <property type="protein sequence ID" value="MPR37270.1"/>
    <property type="molecule type" value="Genomic_DNA"/>
</dbReference>
<keyword evidence="8" id="KW-0119">Carbohydrate metabolism</keyword>
<feature type="active site" description="Proton donor" evidence="15">
    <location>
        <position position="304"/>
    </location>
</feature>
<dbReference type="Gene3D" id="3.20.20.80">
    <property type="entry name" value="Glycosidases"/>
    <property type="match status" value="1"/>
</dbReference>
<feature type="active site" description="Nucleophile" evidence="15">
    <location>
        <position position="267"/>
    </location>
</feature>
<evidence type="ECO:0000256" key="11">
    <source>
        <dbReference type="ARBA" id="ARBA00033284"/>
    </source>
</evidence>
<evidence type="ECO:0000256" key="5">
    <source>
        <dbReference type="ARBA" id="ARBA00015938"/>
    </source>
</evidence>
<dbReference type="PIRSF" id="PIRSF006337">
    <property type="entry name" value="Trehalose_TreZ"/>
    <property type="match status" value="1"/>
</dbReference>
<name>A0A7C9FG38_9BACT</name>
<dbReference type="NCBIfam" id="TIGR02402">
    <property type="entry name" value="trehalose_TreZ"/>
    <property type="match status" value="1"/>
</dbReference>
<evidence type="ECO:0000256" key="10">
    <source>
        <dbReference type="ARBA" id="ARBA00032057"/>
    </source>
</evidence>